<evidence type="ECO:0000256" key="5">
    <source>
        <dbReference type="ARBA" id="ARBA00023040"/>
    </source>
</evidence>
<organism evidence="13 14">
    <name type="scientific">Engystomops pustulosus</name>
    <name type="common">Tungara frog</name>
    <name type="synonym">Physalaemus pustulosus</name>
    <dbReference type="NCBI Taxonomy" id="76066"/>
    <lineage>
        <taxon>Eukaryota</taxon>
        <taxon>Metazoa</taxon>
        <taxon>Chordata</taxon>
        <taxon>Craniata</taxon>
        <taxon>Vertebrata</taxon>
        <taxon>Euteleostomi</taxon>
        <taxon>Amphibia</taxon>
        <taxon>Batrachia</taxon>
        <taxon>Anura</taxon>
        <taxon>Neobatrachia</taxon>
        <taxon>Hyloidea</taxon>
        <taxon>Leptodactylidae</taxon>
        <taxon>Leiuperinae</taxon>
        <taxon>Engystomops</taxon>
    </lineage>
</organism>
<evidence type="ECO:0000256" key="2">
    <source>
        <dbReference type="ARBA" id="ARBA00022475"/>
    </source>
</evidence>
<keyword evidence="5 10" id="KW-0297">G-protein coupled receptor</keyword>
<evidence type="ECO:0000256" key="7">
    <source>
        <dbReference type="ARBA" id="ARBA00023157"/>
    </source>
</evidence>
<protein>
    <recommendedName>
        <fullName evidence="12">G-protein coupled receptors family 1 profile domain-containing protein</fullName>
    </recommendedName>
</protein>
<dbReference type="SUPFAM" id="SSF81321">
    <property type="entry name" value="Family A G protein-coupled receptor-like"/>
    <property type="match status" value="1"/>
</dbReference>
<feature type="transmembrane region" description="Helical" evidence="11">
    <location>
        <begin position="76"/>
        <end position="99"/>
    </location>
</feature>
<dbReference type="PANTHER" id="PTHR10489:SF922">
    <property type="entry name" value="C-C CHEMOKINE RECEPTOR FAMILY-LIKE-RELATED"/>
    <property type="match status" value="1"/>
</dbReference>
<proteinExistence type="inferred from homology"/>
<keyword evidence="9 10" id="KW-0807">Transducer</keyword>
<evidence type="ECO:0000256" key="10">
    <source>
        <dbReference type="RuleBase" id="RU000688"/>
    </source>
</evidence>
<evidence type="ECO:0000313" key="14">
    <source>
        <dbReference type="Proteomes" id="UP000824782"/>
    </source>
</evidence>
<dbReference type="PANTHER" id="PTHR10489">
    <property type="entry name" value="CELL ADHESION MOLECULE"/>
    <property type="match status" value="1"/>
</dbReference>
<evidence type="ECO:0000256" key="8">
    <source>
        <dbReference type="ARBA" id="ARBA00023170"/>
    </source>
</evidence>
<dbReference type="PROSITE" id="PS50262">
    <property type="entry name" value="G_PROTEIN_RECEP_F1_2"/>
    <property type="match status" value="1"/>
</dbReference>
<feature type="transmembrane region" description="Helical" evidence="11">
    <location>
        <begin position="151"/>
        <end position="169"/>
    </location>
</feature>
<dbReference type="PROSITE" id="PS00237">
    <property type="entry name" value="G_PROTEIN_RECEP_F1_1"/>
    <property type="match status" value="1"/>
</dbReference>
<keyword evidence="14" id="KW-1185">Reference proteome</keyword>
<gene>
    <name evidence="13" type="ORF">GDO81_023636</name>
</gene>
<dbReference type="Pfam" id="PF00001">
    <property type="entry name" value="7tm_1"/>
    <property type="match status" value="1"/>
</dbReference>
<dbReference type="InterPro" id="IPR017452">
    <property type="entry name" value="GPCR_Rhodpsn_7TM"/>
</dbReference>
<evidence type="ECO:0000256" key="6">
    <source>
        <dbReference type="ARBA" id="ARBA00023136"/>
    </source>
</evidence>
<sequence>MSEQMENTSLSMTTFPTEVYDEELIIICQRTNSSNFAAVVVPFFFYFVFTLSLLGNSLILFLLLKFENIKTVTNFFILNLVVSDLLFTLPLPFWGYYHGHEWIFGNSSCKILASMFYFGFYSTILFLTMMTVDRYIAVVHAIYANRTRKMLYVYVVSGTVWIISFFSALPKFVLFGTRNNVIFGMLCEETGYLADKIDSWKLVGYYQQVVMFFILPLLIILYCYTLIVIKLHYAKMHNKDKAIKLIFLIILAFFICWTPYNIIIFIRARQISKGSSEDDCDESIDYAFLVCRNIAYFHCCINPFFYTFVGTKFRRHLARVVGRWIMWGSRYRQSSFSSKTSEHSPQTVYE</sequence>
<dbReference type="GO" id="GO:0019957">
    <property type="term" value="F:C-C chemokine binding"/>
    <property type="evidence" value="ECO:0007669"/>
    <property type="project" value="TreeGrafter"/>
</dbReference>
<dbReference type="InterPro" id="IPR000276">
    <property type="entry name" value="GPCR_Rhodpsn"/>
</dbReference>
<dbReference type="GO" id="GO:0060326">
    <property type="term" value="P:cell chemotaxis"/>
    <property type="evidence" value="ECO:0007669"/>
    <property type="project" value="TreeGrafter"/>
</dbReference>
<evidence type="ECO:0000259" key="12">
    <source>
        <dbReference type="PROSITE" id="PS50262"/>
    </source>
</evidence>
<dbReference type="AlphaFoldDB" id="A0AAV6ZHW5"/>
<dbReference type="GO" id="GO:0019722">
    <property type="term" value="P:calcium-mediated signaling"/>
    <property type="evidence" value="ECO:0007669"/>
    <property type="project" value="TreeGrafter"/>
</dbReference>
<dbReference type="GO" id="GO:0006955">
    <property type="term" value="P:immune response"/>
    <property type="evidence" value="ECO:0007669"/>
    <property type="project" value="TreeGrafter"/>
</dbReference>
<feature type="transmembrane region" description="Helical" evidence="11">
    <location>
        <begin position="111"/>
        <end position="130"/>
    </location>
</feature>
<dbReference type="GO" id="GO:0016493">
    <property type="term" value="F:C-C chemokine receptor activity"/>
    <property type="evidence" value="ECO:0007669"/>
    <property type="project" value="TreeGrafter"/>
</dbReference>
<keyword evidence="8 10" id="KW-0675">Receptor</keyword>
<accession>A0AAV6ZHW5</accession>
<comment type="similarity">
    <text evidence="10">Belongs to the G-protein coupled receptor 1 family.</text>
</comment>
<evidence type="ECO:0000256" key="4">
    <source>
        <dbReference type="ARBA" id="ARBA00022989"/>
    </source>
</evidence>
<feature type="transmembrane region" description="Helical" evidence="11">
    <location>
        <begin position="43"/>
        <end position="64"/>
    </location>
</feature>
<feature type="transmembrane region" description="Helical" evidence="11">
    <location>
        <begin position="286"/>
        <end position="309"/>
    </location>
</feature>
<evidence type="ECO:0000256" key="9">
    <source>
        <dbReference type="ARBA" id="ARBA00023224"/>
    </source>
</evidence>
<dbReference type="Proteomes" id="UP000824782">
    <property type="component" value="Unassembled WGS sequence"/>
</dbReference>
<comment type="caution">
    <text evidence="13">The sequence shown here is derived from an EMBL/GenBank/DDBJ whole genome shotgun (WGS) entry which is preliminary data.</text>
</comment>
<dbReference type="GO" id="GO:0009897">
    <property type="term" value="C:external side of plasma membrane"/>
    <property type="evidence" value="ECO:0007669"/>
    <property type="project" value="TreeGrafter"/>
</dbReference>
<keyword evidence="3 10" id="KW-0812">Transmembrane</keyword>
<evidence type="ECO:0000256" key="11">
    <source>
        <dbReference type="SAM" id="Phobius"/>
    </source>
</evidence>
<comment type="subcellular location">
    <subcellularLocation>
        <location evidence="1">Cell membrane</location>
        <topology evidence="1">Multi-pass membrane protein</topology>
    </subcellularLocation>
</comment>
<keyword evidence="4 11" id="KW-1133">Transmembrane helix</keyword>
<evidence type="ECO:0000313" key="13">
    <source>
        <dbReference type="EMBL" id="KAG8548896.1"/>
    </source>
</evidence>
<keyword evidence="7" id="KW-1015">Disulfide bond</keyword>
<keyword evidence="6 11" id="KW-0472">Membrane</keyword>
<dbReference type="Gene3D" id="1.20.1070.10">
    <property type="entry name" value="Rhodopsin 7-helix transmembrane proteins"/>
    <property type="match status" value="1"/>
</dbReference>
<dbReference type="InterPro" id="IPR000355">
    <property type="entry name" value="Chemokine_rcpt"/>
</dbReference>
<feature type="transmembrane region" description="Helical" evidence="11">
    <location>
        <begin position="245"/>
        <end position="266"/>
    </location>
</feature>
<dbReference type="FunFam" id="1.20.1070.10:FF:000130">
    <property type="entry name" value="Chemokine (C-C motif) receptor 2"/>
    <property type="match status" value="1"/>
</dbReference>
<reference evidence="13" key="1">
    <citation type="thesis" date="2020" institute="ProQuest LLC" country="789 East Eisenhower Parkway, Ann Arbor, MI, USA">
        <title>Comparative Genomics and Chromosome Evolution.</title>
        <authorList>
            <person name="Mudd A.B."/>
        </authorList>
    </citation>
    <scope>NUCLEOTIDE SEQUENCE</scope>
    <source>
        <strain evidence="13">237g6f4</strain>
        <tissue evidence="13">Blood</tissue>
    </source>
</reference>
<feature type="domain" description="G-protein coupled receptors family 1 profile" evidence="12">
    <location>
        <begin position="55"/>
        <end position="306"/>
    </location>
</feature>
<dbReference type="EMBL" id="WNYA01000297">
    <property type="protein sequence ID" value="KAG8548896.1"/>
    <property type="molecule type" value="Genomic_DNA"/>
</dbReference>
<feature type="transmembrane region" description="Helical" evidence="11">
    <location>
        <begin position="209"/>
        <end position="233"/>
    </location>
</feature>
<dbReference type="PRINTS" id="PR00657">
    <property type="entry name" value="CCCHEMOKINER"/>
</dbReference>
<dbReference type="InterPro" id="IPR050119">
    <property type="entry name" value="CCR1-9-like"/>
</dbReference>
<evidence type="ECO:0000256" key="3">
    <source>
        <dbReference type="ARBA" id="ARBA00022692"/>
    </source>
</evidence>
<dbReference type="PRINTS" id="PR00237">
    <property type="entry name" value="GPCRRHODOPSN"/>
</dbReference>
<evidence type="ECO:0000256" key="1">
    <source>
        <dbReference type="ARBA" id="ARBA00004651"/>
    </source>
</evidence>
<name>A0AAV6ZHW5_ENGPU</name>
<keyword evidence="2" id="KW-1003">Cell membrane</keyword>
<dbReference type="GO" id="GO:0007204">
    <property type="term" value="P:positive regulation of cytosolic calcium ion concentration"/>
    <property type="evidence" value="ECO:0007669"/>
    <property type="project" value="TreeGrafter"/>
</dbReference>